<organism evidence="4 5">
    <name type="scientific">Xylanibacter brevis</name>
    <dbReference type="NCBI Taxonomy" id="83231"/>
    <lineage>
        <taxon>Bacteria</taxon>
        <taxon>Pseudomonadati</taxon>
        <taxon>Bacteroidota</taxon>
        <taxon>Bacteroidia</taxon>
        <taxon>Bacteroidales</taxon>
        <taxon>Prevotellaceae</taxon>
        <taxon>Xylanibacter</taxon>
    </lineage>
</organism>
<keyword evidence="5" id="KW-1185">Reference proteome</keyword>
<keyword evidence="2" id="KW-0175">Coiled coil</keyword>
<name>A0ABS9CEW3_9BACT</name>
<protein>
    <submittedName>
        <fullName evidence="4">Tetratricopeptide repeat protein</fullName>
    </submittedName>
</protein>
<feature type="repeat" description="TPR" evidence="1">
    <location>
        <begin position="237"/>
        <end position="270"/>
    </location>
</feature>
<evidence type="ECO:0000313" key="4">
    <source>
        <dbReference type="EMBL" id="MCF2563307.1"/>
    </source>
</evidence>
<feature type="region of interest" description="Disordered" evidence="3">
    <location>
        <begin position="498"/>
        <end position="547"/>
    </location>
</feature>
<dbReference type="SUPFAM" id="SSF48452">
    <property type="entry name" value="TPR-like"/>
    <property type="match status" value="1"/>
</dbReference>
<feature type="region of interest" description="Disordered" evidence="3">
    <location>
        <begin position="903"/>
        <end position="953"/>
    </location>
</feature>
<evidence type="ECO:0000256" key="1">
    <source>
        <dbReference type="PROSITE-ProRule" id="PRU00339"/>
    </source>
</evidence>
<accession>A0ABS9CEW3</accession>
<dbReference type="PROSITE" id="PS50005">
    <property type="entry name" value="TPR"/>
    <property type="match status" value="1"/>
</dbReference>
<feature type="compositionally biased region" description="Acidic residues" evidence="3">
    <location>
        <begin position="922"/>
        <end position="931"/>
    </location>
</feature>
<dbReference type="Proteomes" id="UP001200470">
    <property type="component" value="Unassembled WGS sequence"/>
</dbReference>
<dbReference type="Gene3D" id="1.25.40.10">
    <property type="entry name" value="Tetratricopeptide repeat domain"/>
    <property type="match status" value="4"/>
</dbReference>
<sequence length="953" mass="110759">MILLLAILVAASCSTQRNNSQTRMWHAFNARYNTYFNASQAFIEGCDEQERGNRDDYTQLLPIYAVGNKQSRSIGTSHFDRTIEKSEKAIRRHSIKRRPEWNKQRRKTKADIEWLNRHEYNPFLWRAWLLLGKAQFHEGNFEESAATFGYMARLYKTQPIILARARAWQAKCYAEMGWRYETEDLITNQHRDSIPRQAVADWDFTLADHYLRTGQYADATRYLMRCIRHERRRQRKARLWYIVGQIEQHQGHSQQAFEAYRHVVRLQPPYELEFNARISQTEVMASADAKGMIRKLQRMAASDNNKDYLDQIHYAIGNIRLAQRDTLQAIASYEEGARRSTRNGTEKGALLLQLAQLYWQREAYADARRCYSEAVGLIDTALPYYKEVNRRSEILDQLVPLTDAVHLEDSLQRLVAMPEADRLKVIDRHIAELKNAEREAKRAQQDAEMQSQWEMQNAQNNGMSAVGNDTKASTWYFYNPQLVSQGRIRFEQLWGKRPNEDDWQRSNRSVVPTLNGEADHETEVDADSAKTTTSATETESDTTQLNPFTREYHLAQLPFTAEQKAESDRKMREALLPAAVIMKDKVENLALARRMFTYLVDRWPTDSLNDLAWYHLYLMNAREGRMADADSALARLQCQYPQSEWTQLLSNPYYADNQRFGQHLEDSLYAATYEAFCQERYQEVAANVLLSAQRFPHGAHRSKFLFVEALSLLNEGRVDKSAQQLKQVVEDYPDSEVGPMAGHILRGLQQGRRPQGTMRPKDDIWRQHALAESSDSTVVDTLSLRRDVRFAFVLAFHPDSVNQNQLLYELARYNFTSYLVRNFEIAVNSEDPVHRLTVSGFRSYDEALQYARHLYDAPQMTVRLKGCRRIIISEDNLLLLGTQYSYDDYDRFFQETLAPVKTDSHPLLNSPETIVEQSADRETDDDADEDQLPMPSSSPDQPIVIDFDDDFYR</sequence>
<evidence type="ECO:0000256" key="2">
    <source>
        <dbReference type="SAM" id="Coils"/>
    </source>
</evidence>
<proteinExistence type="predicted"/>
<gene>
    <name evidence="4" type="ORF">I6E12_04170</name>
</gene>
<reference evidence="4 5" key="1">
    <citation type="submission" date="2020-12" db="EMBL/GenBank/DDBJ databases">
        <title>Whole genome sequences of gut porcine anaerobes.</title>
        <authorList>
            <person name="Kubasova T."/>
            <person name="Jahodarova E."/>
            <person name="Rychlik I."/>
        </authorList>
    </citation>
    <scope>NUCLEOTIDE SEQUENCE [LARGE SCALE GENOMIC DNA]</scope>
    <source>
        <strain evidence="4 5">An925</strain>
    </source>
</reference>
<comment type="caution">
    <text evidence="4">The sequence shown here is derived from an EMBL/GenBank/DDBJ whole genome shotgun (WGS) entry which is preliminary data.</text>
</comment>
<dbReference type="SMART" id="SM00028">
    <property type="entry name" value="TPR"/>
    <property type="match status" value="5"/>
</dbReference>
<dbReference type="Pfam" id="PF13432">
    <property type="entry name" value="TPR_16"/>
    <property type="match status" value="2"/>
</dbReference>
<dbReference type="EMBL" id="JADYTN010000006">
    <property type="protein sequence ID" value="MCF2563307.1"/>
    <property type="molecule type" value="Genomic_DNA"/>
</dbReference>
<feature type="compositionally biased region" description="Low complexity" evidence="3">
    <location>
        <begin position="529"/>
        <end position="543"/>
    </location>
</feature>
<dbReference type="InterPro" id="IPR019734">
    <property type="entry name" value="TPR_rpt"/>
</dbReference>
<dbReference type="Pfam" id="PF13174">
    <property type="entry name" value="TPR_6"/>
    <property type="match status" value="1"/>
</dbReference>
<keyword evidence="1" id="KW-0802">TPR repeat</keyword>
<evidence type="ECO:0000256" key="3">
    <source>
        <dbReference type="SAM" id="MobiDB-lite"/>
    </source>
</evidence>
<feature type="coiled-coil region" evidence="2">
    <location>
        <begin position="426"/>
        <end position="453"/>
    </location>
</feature>
<evidence type="ECO:0000313" key="5">
    <source>
        <dbReference type="Proteomes" id="UP001200470"/>
    </source>
</evidence>
<dbReference type="InterPro" id="IPR011990">
    <property type="entry name" value="TPR-like_helical_dom_sf"/>
</dbReference>